<dbReference type="OrthoDB" id="10030083at2759"/>
<feature type="transmembrane region" description="Helical" evidence="6">
    <location>
        <begin position="198"/>
        <end position="217"/>
    </location>
</feature>
<keyword evidence="4 6" id="KW-1133">Transmembrane helix</keyword>
<dbReference type="InterPro" id="IPR043216">
    <property type="entry name" value="PAP-like"/>
</dbReference>
<dbReference type="SUPFAM" id="SSF48317">
    <property type="entry name" value="Acid phosphatase/Vanadium-dependent haloperoxidase"/>
    <property type="match status" value="1"/>
</dbReference>
<dbReference type="PANTHER" id="PTHR10165">
    <property type="entry name" value="LIPID PHOSPHATE PHOSPHATASE"/>
    <property type="match status" value="1"/>
</dbReference>
<accession>A0A9P6JSE6</accession>
<keyword evidence="5 6" id="KW-0472">Membrane</keyword>
<dbReference type="Gene3D" id="1.20.144.10">
    <property type="entry name" value="Phosphatidic acid phosphatase type 2/haloperoxidase"/>
    <property type="match status" value="1"/>
</dbReference>
<dbReference type="PANTHER" id="PTHR10165:SF35">
    <property type="entry name" value="RE23632P"/>
    <property type="match status" value="1"/>
</dbReference>
<name>A0A9P6JSE6_9AGAR</name>
<dbReference type="CDD" id="cd03390">
    <property type="entry name" value="PAP2_containing_1_like"/>
    <property type="match status" value="1"/>
</dbReference>
<keyword evidence="3 6" id="KW-0812">Transmembrane</keyword>
<dbReference type="GO" id="GO:0008195">
    <property type="term" value="F:phosphatidate phosphatase activity"/>
    <property type="evidence" value="ECO:0007669"/>
    <property type="project" value="TreeGrafter"/>
</dbReference>
<evidence type="ECO:0000313" key="8">
    <source>
        <dbReference type="EMBL" id="KAF9530465.1"/>
    </source>
</evidence>
<reference evidence="8" key="1">
    <citation type="submission" date="2020-11" db="EMBL/GenBank/DDBJ databases">
        <authorList>
            <consortium name="DOE Joint Genome Institute"/>
            <person name="Ahrendt S."/>
            <person name="Riley R."/>
            <person name="Andreopoulos W."/>
            <person name="Labutti K."/>
            <person name="Pangilinan J."/>
            <person name="Ruiz-Duenas F.J."/>
            <person name="Barrasa J.M."/>
            <person name="Sanchez-Garcia M."/>
            <person name="Camarero S."/>
            <person name="Miyauchi S."/>
            <person name="Serrano A."/>
            <person name="Linde D."/>
            <person name="Babiker R."/>
            <person name="Drula E."/>
            <person name="Ayuso-Fernandez I."/>
            <person name="Pacheco R."/>
            <person name="Padilla G."/>
            <person name="Ferreira P."/>
            <person name="Barriuso J."/>
            <person name="Kellner H."/>
            <person name="Castanera R."/>
            <person name="Alfaro M."/>
            <person name="Ramirez L."/>
            <person name="Pisabarro A.G."/>
            <person name="Kuo A."/>
            <person name="Tritt A."/>
            <person name="Lipzen A."/>
            <person name="He G."/>
            <person name="Yan M."/>
            <person name="Ng V."/>
            <person name="Cullen D."/>
            <person name="Martin F."/>
            <person name="Rosso M.-N."/>
            <person name="Henrissat B."/>
            <person name="Hibbett D."/>
            <person name="Martinez A.T."/>
            <person name="Grigoriev I.V."/>
        </authorList>
    </citation>
    <scope>NUCLEOTIDE SEQUENCE</scope>
    <source>
        <strain evidence="8">CBS 506.95</strain>
    </source>
</reference>
<evidence type="ECO:0000256" key="1">
    <source>
        <dbReference type="ARBA" id="ARBA00004141"/>
    </source>
</evidence>
<evidence type="ECO:0000256" key="3">
    <source>
        <dbReference type="ARBA" id="ARBA00022692"/>
    </source>
</evidence>
<proteinExistence type="inferred from homology"/>
<dbReference type="AlphaFoldDB" id="A0A9P6JSE6"/>
<dbReference type="EMBL" id="MU157840">
    <property type="protein sequence ID" value="KAF9530465.1"/>
    <property type="molecule type" value="Genomic_DNA"/>
</dbReference>
<feature type="domain" description="Phosphatidic acid phosphatase type 2/haloperoxidase" evidence="7">
    <location>
        <begin position="101"/>
        <end position="244"/>
    </location>
</feature>
<dbReference type="SMART" id="SM00014">
    <property type="entry name" value="acidPPc"/>
    <property type="match status" value="1"/>
</dbReference>
<organism evidence="8 9">
    <name type="scientific">Crepidotus variabilis</name>
    <dbReference type="NCBI Taxonomy" id="179855"/>
    <lineage>
        <taxon>Eukaryota</taxon>
        <taxon>Fungi</taxon>
        <taxon>Dikarya</taxon>
        <taxon>Basidiomycota</taxon>
        <taxon>Agaricomycotina</taxon>
        <taxon>Agaricomycetes</taxon>
        <taxon>Agaricomycetidae</taxon>
        <taxon>Agaricales</taxon>
        <taxon>Agaricineae</taxon>
        <taxon>Crepidotaceae</taxon>
        <taxon>Crepidotus</taxon>
    </lineage>
</organism>
<dbReference type="Pfam" id="PF01569">
    <property type="entry name" value="PAP2"/>
    <property type="match status" value="1"/>
</dbReference>
<evidence type="ECO:0000256" key="6">
    <source>
        <dbReference type="SAM" id="Phobius"/>
    </source>
</evidence>
<evidence type="ECO:0000256" key="5">
    <source>
        <dbReference type="ARBA" id="ARBA00023136"/>
    </source>
</evidence>
<dbReference type="Proteomes" id="UP000807306">
    <property type="component" value="Unassembled WGS sequence"/>
</dbReference>
<comment type="similarity">
    <text evidence="2">Belongs to the PA-phosphatase related phosphoesterase family.</text>
</comment>
<dbReference type="GO" id="GO:0016020">
    <property type="term" value="C:membrane"/>
    <property type="evidence" value="ECO:0007669"/>
    <property type="project" value="UniProtKB-SubCell"/>
</dbReference>
<feature type="transmembrane region" description="Helical" evidence="6">
    <location>
        <begin position="229"/>
        <end position="248"/>
    </location>
</feature>
<evidence type="ECO:0000256" key="4">
    <source>
        <dbReference type="ARBA" id="ARBA00022989"/>
    </source>
</evidence>
<dbReference type="GO" id="GO:0006644">
    <property type="term" value="P:phospholipid metabolic process"/>
    <property type="evidence" value="ECO:0007669"/>
    <property type="project" value="InterPro"/>
</dbReference>
<protein>
    <submittedName>
        <fullName evidence="8">Lipid phosphate phosphatase 1</fullName>
    </submittedName>
</protein>
<evidence type="ECO:0000259" key="7">
    <source>
        <dbReference type="SMART" id="SM00014"/>
    </source>
</evidence>
<feature type="transmembrane region" description="Helical" evidence="6">
    <location>
        <begin position="164"/>
        <end position="186"/>
    </location>
</feature>
<evidence type="ECO:0000256" key="2">
    <source>
        <dbReference type="ARBA" id="ARBA00008816"/>
    </source>
</evidence>
<sequence>MSKVRELINRHFGPDALVWFDRAYLVDWVAVTGIWVLSQLVSWSPVYERKFSKSDPLISFSHRKNQVGSATNHFLALFGPLAVFFVVGALKKNLLLIHHAAIGVWASRGLARLVTQVLKHSVGRLRPDFLARCKWNHVMETCSGKAQDVIDGRKSFPSGHSSTAFSGMVFLSLWIAGQTAAWCFSTPKSPGRLRSSRIALFLLTLFPLFWATHVAVTRIQDHRHHKEDVIVGSFVGILSGLICYLIFWPSPFHASTFHFENYGQPRILYTRDDYGRPRVTEFELAQSRLDEDGENTV</sequence>
<dbReference type="InterPro" id="IPR000326">
    <property type="entry name" value="PAP2/HPO"/>
</dbReference>
<evidence type="ECO:0000313" key="9">
    <source>
        <dbReference type="Proteomes" id="UP000807306"/>
    </source>
</evidence>
<comment type="subcellular location">
    <subcellularLocation>
        <location evidence="1">Membrane</location>
        <topology evidence="1">Multi-pass membrane protein</topology>
    </subcellularLocation>
</comment>
<keyword evidence="9" id="KW-1185">Reference proteome</keyword>
<dbReference type="GO" id="GO:0046839">
    <property type="term" value="P:phospholipid dephosphorylation"/>
    <property type="evidence" value="ECO:0007669"/>
    <property type="project" value="TreeGrafter"/>
</dbReference>
<gene>
    <name evidence="8" type="ORF">CPB83DRAFT_875149</name>
</gene>
<feature type="transmembrane region" description="Helical" evidence="6">
    <location>
        <begin position="67"/>
        <end position="90"/>
    </location>
</feature>
<comment type="caution">
    <text evidence="8">The sequence shown here is derived from an EMBL/GenBank/DDBJ whole genome shotgun (WGS) entry which is preliminary data.</text>
</comment>
<dbReference type="InterPro" id="IPR036938">
    <property type="entry name" value="PAP2/HPO_sf"/>
</dbReference>